<feature type="domain" description="Transposase IS4-like" evidence="2">
    <location>
        <begin position="60"/>
        <end position="266"/>
    </location>
</feature>
<dbReference type="InterPro" id="IPR002559">
    <property type="entry name" value="Transposase_11"/>
</dbReference>
<evidence type="ECO:0000259" key="2">
    <source>
        <dbReference type="Pfam" id="PF01609"/>
    </source>
</evidence>
<dbReference type="InterPro" id="IPR025161">
    <property type="entry name" value="IS402-like_dom"/>
</dbReference>
<accession>A0ABR9VZV4</accession>
<gene>
    <name evidence="4" type="ORF">IOE58_04145</name>
</gene>
<feature type="region of interest" description="Disordered" evidence="1">
    <location>
        <begin position="70"/>
        <end position="117"/>
    </location>
</feature>
<dbReference type="Pfam" id="PF13340">
    <property type="entry name" value="DUF4096"/>
    <property type="match status" value="1"/>
</dbReference>
<organism evidence="4 5">
    <name type="scientific">Brachybacterium epidermidis</name>
    <dbReference type="NCBI Taxonomy" id="2781983"/>
    <lineage>
        <taxon>Bacteria</taxon>
        <taxon>Bacillati</taxon>
        <taxon>Actinomycetota</taxon>
        <taxon>Actinomycetes</taxon>
        <taxon>Micrococcales</taxon>
        <taxon>Dermabacteraceae</taxon>
        <taxon>Brachybacterium</taxon>
    </lineage>
</organism>
<evidence type="ECO:0000313" key="5">
    <source>
        <dbReference type="Proteomes" id="UP000644727"/>
    </source>
</evidence>
<dbReference type="PANTHER" id="PTHR30007:SF1">
    <property type="entry name" value="BLR1914 PROTEIN"/>
    <property type="match status" value="1"/>
</dbReference>
<dbReference type="Pfam" id="PF01609">
    <property type="entry name" value="DDE_Tnp_1"/>
    <property type="match status" value="1"/>
</dbReference>
<dbReference type="EMBL" id="JADEYR010000002">
    <property type="protein sequence ID" value="MBE9403413.1"/>
    <property type="molecule type" value="Genomic_DNA"/>
</dbReference>
<sequence>MKGAAHRTGIPWRDLPRERFGPWQTVWKRHRRYAADGTWDHVLQQPLATADAAGKISWDVSVDATITRAHQHASNTTRPEQDTGAGVNHRPRGEDFVHSSLGGAREPAGHDIGRSRGGLTTKIHAVVDGNGRPLAAVVTGGQRNDGAMLIEVLAEIRVPRLGPGRPRTRPDAVLADRAYTSRINRGHLARRGITGVIPQKPDEIAARQRRGSRGGRPPGFDVVAHKGRNVVERSFALAKQWRGLATRYDKLALTYRDAVVLAACITWTKIYETCPSGPGVSCTRLNRGAPQYSGFWAIRLPWVLLPWRY</sequence>
<reference evidence="4 5" key="1">
    <citation type="submission" date="2020-10" db="EMBL/GenBank/DDBJ databases">
        <title>Draft genome and description of Brachybacterium epidermidis sp nov.</title>
        <authorList>
            <person name="Boxberger M."/>
            <person name="La Scola B."/>
        </authorList>
    </citation>
    <scope>NUCLEOTIDE SEQUENCE [LARGE SCALE GENOMIC DNA]</scope>
    <source>
        <strain evidence="4 5">Marseille-Q2903</strain>
    </source>
</reference>
<feature type="domain" description="Insertion element IS402-like" evidence="3">
    <location>
        <begin position="6"/>
        <end position="42"/>
    </location>
</feature>
<dbReference type="NCBIfam" id="NF033580">
    <property type="entry name" value="transpos_IS5_3"/>
    <property type="match status" value="1"/>
</dbReference>
<keyword evidence="5" id="KW-1185">Reference proteome</keyword>
<protein>
    <submittedName>
        <fullName evidence="4">IS5 family transposase</fullName>
    </submittedName>
</protein>
<evidence type="ECO:0000256" key="1">
    <source>
        <dbReference type="SAM" id="MobiDB-lite"/>
    </source>
</evidence>
<dbReference type="PANTHER" id="PTHR30007">
    <property type="entry name" value="PHP DOMAIN PROTEIN"/>
    <property type="match status" value="1"/>
</dbReference>
<proteinExistence type="predicted"/>
<evidence type="ECO:0000313" key="4">
    <source>
        <dbReference type="EMBL" id="MBE9403413.1"/>
    </source>
</evidence>
<name>A0ABR9VZV4_9MICO</name>
<dbReference type="Proteomes" id="UP000644727">
    <property type="component" value="Unassembled WGS sequence"/>
</dbReference>
<comment type="caution">
    <text evidence="4">The sequence shown here is derived from an EMBL/GenBank/DDBJ whole genome shotgun (WGS) entry which is preliminary data.</text>
</comment>
<evidence type="ECO:0000259" key="3">
    <source>
        <dbReference type="Pfam" id="PF13340"/>
    </source>
</evidence>